<evidence type="ECO:0000256" key="1">
    <source>
        <dbReference type="SAM" id="Phobius"/>
    </source>
</evidence>
<keyword evidence="1" id="KW-0812">Transmembrane</keyword>
<reference evidence="2" key="2">
    <citation type="submission" date="2020-03" db="EMBL/GenBank/DDBJ databases">
        <title>Flavobacteriaceae bacterium strain TP-CH-4, a member of the family Flavobacteriaceae isolated from a deep-sea seamount.</title>
        <authorList>
            <person name="Zhang D.-C."/>
        </authorList>
    </citation>
    <scope>NUCLEOTIDE SEQUENCE</scope>
    <source>
        <strain evidence="2">TP-CH-4</strain>
    </source>
</reference>
<name>A0A967AVQ7_9FLAO</name>
<feature type="transmembrane region" description="Helical" evidence="1">
    <location>
        <begin position="12"/>
        <end position="31"/>
    </location>
</feature>
<protein>
    <submittedName>
        <fullName evidence="2">Uncharacterized protein</fullName>
    </submittedName>
</protein>
<gene>
    <name evidence="2" type="ORF">FK220_011490</name>
</gene>
<keyword evidence="1" id="KW-0472">Membrane</keyword>
<accession>A0A967AVQ7</accession>
<evidence type="ECO:0000313" key="3">
    <source>
        <dbReference type="Proteomes" id="UP000707206"/>
    </source>
</evidence>
<keyword evidence="1" id="KW-1133">Transmembrane helix</keyword>
<organism evidence="2 3">
    <name type="scientific">Pelagihabitans pacificus</name>
    <dbReference type="NCBI Taxonomy" id="2696054"/>
    <lineage>
        <taxon>Bacteria</taxon>
        <taxon>Pseudomonadati</taxon>
        <taxon>Bacteroidota</taxon>
        <taxon>Flavobacteriia</taxon>
        <taxon>Flavobacteriales</taxon>
        <taxon>Flavobacteriaceae</taxon>
        <taxon>Pelagihabitans</taxon>
    </lineage>
</organism>
<proteinExistence type="predicted"/>
<keyword evidence="3" id="KW-1185">Reference proteome</keyword>
<dbReference type="EMBL" id="VIKU02000003">
    <property type="protein sequence ID" value="NHF59968.1"/>
    <property type="molecule type" value="Genomic_DNA"/>
</dbReference>
<evidence type="ECO:0000313" key="2">
    <source>
        <dbReference type="EMBL" id="NHF59968.1"/>
    </source>
</evidence>
<dbReference type="Proteomes" id="UP000707206">
    <property type="component" value="Unassembled WGS sequence"/>
</dbReference>
<dbReference type="AlphaFoldDB" id="A0A967AVQ7"/>
<comment type="caution">
    <text evidence="2">The sequence shown here is derived from an EMBL/GenBank/DDBJ whole genome shotgun (WGS) entry which is preliminary data.</text>
</comment>
<sequence length="74" mass="8903">MPVPLTYWTIPLVFWIRHLLSIVLPIGNLDINSRLQWEYRPLSYVYVVLTDNYNDQLNQTNWGVAVKVNYRFDF</sequence>
<dbReference type="RefSeq" id="WP_152574473.1">
    <property type="nucleotide sequence ID" value="NZ_VIKU02000003.1"/>
</dbReference>
<reference evidence="2" key="1">
    <citation type="submission" date="2019-07" db="EMBL/GenBank/DDBJ databases">
        <authorList>
            <person name="De-Chao Zhang Q."/>
        </authorList>
    </citation>
    <scope>NUCLEOTIDE SEQUENCE</scope>
    <source>
        <strain evidence="2">TP-CH-4</strain>
    </source>
</reference>